<dbReference type="InterPro" id="IPR002223">
    <property type="entry name" value="Kunitz_BPTI"/>
</dbReference>
<evidence type="ECO:0000256" key="1">
    <source>
        <dbReference type="ARBA" id="ARBA00023157"/>
    </source>
</evidence>
<dbReference type="PANTHER" id="PTHR47769:SF1">
    <property type="entry name" value="WAP FOUR-DISULFIDE CORE DOMAIN PROTEIN 8"/>
    <property type="match status" value="1"/>
</dbReference>
<sequence>MCGHFCLTDFSCPGNERCCATPCGQQCELPQEDVRGYCPSLILPPSNGTTCMAKCTSDMDCNHGGHIPWKKCCSSRAGKLCLEAAEEHPGICPRRQAVQTFAPCINTCGDDRDCPLTEKCCFTGCGRGCLPSVRSVRCQLPRDQGNCSQHLERFYYSPSEEECVPFVYRGCGGNRNNFETRKQCEKACGEISPGTEDQFCIGDPGLVRPDSHRRLASLPPAPAHPPPRPGPWRPWRREGDR</sequence>
<dbReference type="InterPro" id="IPR036880">
    <property type="entry name" value="Kunitz_BPTI_sf"/>
</dbReference>
<feature type="non-terminal residue" evidence="6">
    <location>
        <position position="241"/>
    </location>
</feature>
<dbReference type="Proteomes" id="UP000695026">
    <property type="component" value="Unplaced"/>
</dbReference>
<dbReference type="Gene3D" id="4.10.410.10">
    <property type="entry name" value="Pancreatic trypsin inhibitor Kunitz domain"/>
    <property type="match status" value="1"/>
</dbReference>
<feature type="domain" description="BPTI/Kunitz inhibitor" evidence="3">
    <location>
        <begin position="138"/>
        <end position="188"/>
    </location>
</feature>
<evidence type="ECO:0000256" key="2">
    <source>
        <dbReference type="SAM" id="MobiDB-lite"/>
    </source>
</evidence>
<proteinExistence type="predicted"/>
<dbReference type="InterPro" id="IPR036645">
    <property type="entry name" value="Elafin-like_sf"/>
</dbReference>
<dbReference type="PROSITE" id="PS51390">
    <property type="entry name" value="WAP"/>
    <property type="match status" value="1"/>
</dbReference>
<feature type="domain" description="WAP" evidence="4">
    <location>
        <begin position="85"/>
        <end position="133"/>
    </location>
</feature>
<dbReference type="GO" id="GO:0004867">
    <property type="term" value="F:serine-type endopeptidase inhibitor activity"/>
    <property type="evidence" value="ECO:0007669"/>
    <property type="project" value="InterPro"/>
</dbReference>
<feature type="region of interest" description="Disordered" evidence="2">
    <location>
        <begin position="211"/>
        <end position="241"/>
    </location>
</feature>
<dbReference type="SUPFAM" id="SSF57256">
    <property type="entry name" value="Elafin-like"/>
    <property type="match status" value="3"/>
</dbReference>
<dbReference type="SUPFAM" id="SSF57362">
    <property type="entry name" value="BPTI-like"/>
    <property type="match status" value="1"/>
</dbReference>
<organism evidence="5 6">
    <name type="scientific">Python bivittatus</name>
    <name type="common">Burmese python</name>
    <name type="synonym">Python molurus bivittatus</name>
    <dbReference type="NCBI Taxonomy" id="176946"/>
    <lineage>
        <taxon>Eukaryota</taxon>
        <taxon>Metazoa</taxon>
        <taxon>Chordata</taxon>
        <taxon>Craniata</taxon>
        <taxon>Vertebrata</taxon>
        <taxon>Euteleostomi</taxon>
        <taxon>Lepidosauria</taxon>
        <taxon>Squamata</taxon>
        <taxon>Bifurcata</taxon>
        <taxon>Unidentata</taxon>
        <taxon>Episquamata</taxon>
        <taxon>Toxicofera</taxon>
        <taxon>Serpentes</taxon>
        <taxon>Henophidia</taxon>
        <taxon>Pythonidae</taxon>
        <taxon>Python</taxon>
    </lineage>
</organism>
<accession>A0A9F5J5J7</accession>
<gene>
    <name evidence="6" type="primary">LOC112543367</name>
</gene>
<dbReference type="PROSITE" id="PS00280">
    <property type="entry name" value="BPTI_KUNITZ_1"/>
    <property type="match status" value="1"/>
</dbReference>
<evidence type="ECO:0000259" key="3">
    <source>
        <dbReference type="PROSITE" id="PS50279"/>
    </source>
</evidence>
<evidence type="ECO:0000259" key="4">
    <source>
        <dbReference type="PROSITE" id="PS51390"/>
    </source>
</evidence>
<keyword evidence="1" id="KW-1015">Disulfide bond</keyword>
<evidence type="ECO:0000313" key="6">
    <source>
        <dbReference type="RefSeq" id="XP_025033392.1"/>
    </source>
</evidence>
<feature type="compositionally biased region" description="Pro residues" evidence="2">
    <location>
        <begin position="219"/>
        <end position="232"/>
    </location>
</feature>
<dbReference type="GO" id="GO:0005576">
    <property type="term" value="C:extracellular region"/>
    <property type="evidence" value="ECO:0007669"/>
    <property type="project" value="InterPro"/>
</dbReference>
<dbReference type="Pfam" id="PF00014">
    <property type="entry name" value="Kunitz_BPTI"/>
    <property type="match status" value="1"/>
</dbReference>
<dbReference type="PROSITE" id="PS50279">
    <property type="entry name" value="BPTI_KUNITZ_2"/>
    <property type="match status" value="1"/>
</dbReference>
<dbReference type="GeneID" id="112543367"/>
<dbReference type="PRINTS" id="PR00759">
    <property type="entry name" value="BASICPTASE"/>
</dbReference>
<evidence type="ECO:0000313" key="5">
    <source>
        <dbReference type="Proteomes" id="UP000695026"/>
    </source>
</evidence>
<dbReference type="RefSeq" id="XP_025033392.1">
    <property type="nucleotide sequence ID" value="XM_025177624.1"/>
</dbReference>
<dbReference type="AlphaFoldDB" id="A0A9F5J5J7"/>
<dbReference type="PANTHER" id="PTHR47769">
    <property type="entry name" value="WAP FOUR-DISULFIDE CORE DOMAIN PROTEIN 8"/>
    <property type="match status" value="1"/>
</dbReference>
<dbReference type="InterPro" id="IPR008197">
    <property type="entry name" value="WAP_dom"/>
</dbReference>
<dbReference type="InterPro" id="IPR020901">
    <property type="entry name" value="Prtase_inh_Kunz-CS"/>
</dbReference>
<keyword evidence="5" id="KW-1185">Reference proteome</keyword>
<reference evidence="6" key="1">
    <citation type="submission" date="2025-08" db="UniProtKB">
        <authorList>
            <consortium name="RefSeq"/>
        </authorList>
    </citation>
    <scope>IDENTIFICATION</scope>
    <source>
        <tissue evidence="6">Liver</tissue>
    </source>
</reference>
<protein>
    <submittedName>
        <fullName evidence="6">WAP four-disulfide core domain protein 8-like</fullName>
    </submittedName>
</protein>
<dbReference type="SMART" id="SM00217">
    <property type="entry name" value="WAP"/>
    <property type="match status" value="2"/>
</dbReference>
<name>A0A9F5J5J7_PYTBI</name>
<dbReference type="CDD" id="cd22593">
    <property type="entry name" value="Kunitz_conkunitzin"/>
    <property type="match status" value="1"/>
</dbReference>
<dbReference type="Pfam" id="PF00095">
    <property type="entry name" value="WAP"/>
    <property type="match status" value="3"/>
</dbReference>
<dbReference type="SMART" id="SM00131">
    <property type="entry name" value="KU"/>
    <property type="match status" value="1"/>
</dbReference>
<dbReference type="OrthoDB" id="9048113at2759"/>
<dbReference type="FunFam" id="4.10.410.10:FF:000017">
    <property type="entry name" value="papilin isoform X2"/>
    <property type="match status" value="1"/>
</dbReference>
<dbReference type="KEGG" id="pbi:112543367"/>
<dbReference type="Gene3D" id="4.10.75.10">
    <property type="entry name" value="Elafin-like"/>
    <property type="match status" value="3"/>
</dbReference>
<dbReference type="OMA" id="NERCCAT"/>